<proteinExistence type="predicted"/>
<name>A0A5E4F371_PRUDU</name>
<dbReference type="InParanoid" id="A0A5E4F371"/>
<gene>
    <name evidence="3" type="ORF">ALMOND_2B023243</name>
    <name evidence="2" type="ORF">L3X38_033967</name>
</gene>
<keyword evidence="5" id="KW-1185">Reference proteome</keyword>
<accession>A0A5E4F371</accession>
<evidence type="ECO:0000256" key="1">
    <source>
        <dbReference type="SAM" id="MobiDB-lite"/>
    </source>
</evidence>
<sequence>MGDTASLDADNDLQLPLRNTHTSIRNTQIDNREEDDVPRNVKGIVNEAADDHEDDGSIRTIDWSDPETKKKAPKIRVVAEQKLNHLWKKHKANLKKNWYDPFLNSEERWNCTDDRVSKEQWRLLVQYWETSPAQKVNHRGVSPDRCKMFELCHLRKNGTPLNETAAKAMDYMNSNIIDIRDKEMQNQLPDEVTTEEINIVYAEVLGREKGNRVRGYGIRVRTEDMLGVLREKRGLRLEFDDMRESYEETIVQVTKDANEREERIKREMKEEGEPQRKR</sequence>
<evidence type="ECO:0000313" key="5">
    <source>
        <dbReference type="Proteomes" id="UP001054821"/>
    </source>
</evidence>
<protein>
    <submittedName>
        <fullName evidence="3">PREDICTED: LOC110809924 isoform</fullName>
    </submittedName>
</protein>
<feature type="region of interest" description="Disordered" evidence="1">
    <location>
        <begin position="19"/>
        <end position="39"/>
    </location>
</feature>
<evidence type="ECO:0000313" key="2">
    <source>
        <dbReference type="EMBL" id="KAI5324894.1"/>
    </source>
</evidence>
<dbReference type="Gramene" id="VVA21081">
    <property type="protein sequence ID" value="VVA21081"/>
    <property type="gene ID" value="Prudul26B023243"/>
</dbReference>
<dbReference type="EMBL" id="CABIKO010000049">
    <property type="protein sequence ID" value="VVA21081.1"/>
    <property type="molecule type" value="Genomic_DNA"/>
</dbReference>
<dbReference type="PANTHER" id="PTHR33144:SF25">
    <property type="entry name" value="DUF4216 DOMAIN-CONTAINING PROTEIN"/>
    <property type="match status" value="1"/>
</dbReference>
<dbReference type="Proteomes" id="UP000327085">
    <property type="component" value="Chromosome 6"/>
</dbReference>
<evidence type="ECO:0000313" key="3">
    <source>
        <dbReference type="EMBL" id="VVA21081.1"/>
    </source>
</evidence>
<organism evidence="3 4">
    <name type="scientific">Prunus dulcis</name>
    <name type="common">Almond</name>
    <name type="synonym">Amygdalus dulcis</name>
    <dbReference type="NCBI Taxonomy" id="3755"/>
    <lineage>
        <taxon>Eukaryota</taxon>
        <taxon>Viridiplantae</taxon>
        <taxon>Streptophyta</taxon>
        <taxon>Embryophyta</taxon>
        <taxon>Tracheophyta</taxon>
        <taxon>Spermatophyta</taxon>
        <taxon>Magnoliopsida</taxon>
        <taxon>eudicotyledons</taxon>
        <taxon>Gunneridae</taxon>
        <taxon>Pentapetalae</taxon>
        <taxon>rosids</taxon>
        <taxon>fabids</taxon>
        <taxon>Rosales</taxon>
        <taxon>Rosaceae</taxon>
        <taxon>Amygdaloideae</taxon>
        <taxon>Amygdaleae</taxon>
        <taxon>Prunus</taxon>
    </lineage>
</organism>
<feature type="compositionally biased region" description="Polar residues" evidence="1">
    <location>
        <begin position="19"/>
        <end position="29"/>
    </location>
</feature>
<feature type="region of interest" description="Disordered" evidence="1">
    <location>
        <begin position="257"/>
        <end position="278"/>
    </location>
</feature>
<dbReference type="InterPro" id="IPR004252">
    <property type="entry name" value="Probable_transposase_24"/>
</dbReference>
<dbReference type="AlphaFoldDB" id="A0A5E4F371"/>
<evidence type="ECO:0000313" key="4">
    <source>
        <dbReference type="Proteomes" id="UP000327085"/>
    </source>
</evidence>
<dbReference type="PANTHER" id="PTHR33144">
    <property type="entry name" value="OS10G0409366 PROTEIN-RELATED"/>
    <property type="match status" value="1"/>
</dbReference>
<dbReference type="Proteomes" id="UP001054821">
    <property type="component" value="Chromosome 6"/>
</dbReference>
<reference evidence="3" key="1">
    <citation type="submission" date="2019-07" db="EMBL/GenBank/DDBJ databases">
        <authorList>
            <person name="Alioto T."/>
            <person name="Alioto T."/>
            <person name="Gomez Garrido J."/>
        </authorList>
    </citation>
    <scope>NUCLEOTIDE SEQUENCE</scope>
</reference>
<reference evidence="2 5" key="3">
    <citation type="journal article" date="2022" name="G3 (Bethesda)">
        <title>Whole-genome sequence and methylome profiling of the almond [Prunus dulcis (Mill.) D.A. Webb] cultivar 'Nonpareil'.</title>
        <authorList>
            <person name="D'Amico-Willman K.M."/>
            <person name="Ouma W.Z."/>
            <person name="Meulia T."/>
            <person name="Sideli G.M."/>
            <person name="Gradziel T.M."/>
            <person name="Fresnedo-Ramirez J."/>
        </authorList>
    </citation>
    <scope>NUCLEOTIDE SEQUENCE [LARGE SCALE GENOMIC DNA]</scope>
    <source>
        <strain evidence="2">Clone GOH B32 T37-40</strain>
    </source>
</reference>
<reference evidence="4" key="2">
    <citation type="journal article" date="2020" name="Plant J.">
        <title>Transposons played a major role in the diversification between the closely related almond and peach genomes: results from the almond genome sequence.</title>
        <authorList>
            <person name="Alioto T."/>
            <person name="Alexiou K.G."/>
            <person name="Bardil A."/>
            <person name="Barteri F."/>
            <person name="Castanera R."/>
            <person name="Cruz F."/>
            <person name="Dhingra A."/>
            <person name="Duval H."/>
            <person name="Fernandez I Marti A."/>
            <person name="Frias L."/>
            <person name="Galan B."/>
            <person name="Garcia J.L."/>
            <person name="Howad W."/>
            <person name="Gomez-Garrido J."/>
            <person name="Gut M."/>
            <person name="Julca I."/>
            <person name="Morata J."/>
            <person name="Puigdomenech P."/>
            <person name="Ribeca P."/>
            <person name="Rubio Cabetas M.J."/>
            <person name="Vlasova A."/>
            <person name="Wirthensohn M."/>
            <person name="Garcia-Mas J."/>
            <person name="Gabaldon T."/>
            <person name="Casacuberta J.M."/>
            <person name="Arus P."/>
        </authorList>
    </citation>
    <scope>NUCLEOTIDE SEQUENCE [LARGE SCALE GENOMIC DNA]</scope>
    <source>
        <strain evidence="4">cv. Texas</strain>
    </source>
</reference>
<dbReference type="EMBL" id="JAJFAZ020000006">
    <property type="protein sequence ID" value="KAI5324894.1"/>
    <property type="molecule type" value="Genomic_DNA"/>
</dbReference>
<dbReference type="Pfam" id="PF03004">
    <property type="entry name" value="Transposase_24"/>
    <property type="match status" value="1"/>
</dbReference>